<organism evidence="6 7">
    <name type="scientific">Paracoccus aurantiacus</name>
    <dbReference type="NCBI Taxonomy" id="2599412"/>
    <lineage>
        <taxon>Bacteria</taxon>
        <taxon>Pseudomonadati</taxon>
        <taxon>Pseudomonadota</taxon>
        <taxon>Alphaproteobacteria</taxon>
        <taxon>Rhodobacterales</taxon>
        <taxon>Paracoccaceae</taxon>
        <taxon>Paracoccus</taxon>
    </lineage>
</organism>
<dbReference type="EMBL" id="VOPL01000001">
    <property type="protein sequence ID" value="TXB70819.1"/>
    <property type="molecule type" value="Genomic_DNA"/>
</dbReference>
<dbReference type="PANTHER" id="PTHR30537:SF1">
    <property type="entry name" value="HTH-TYPE TRANSCRIPTIONAL REGULATOR PGRR"/>
    <property type="match status" value="1"/>
</dbReference>
<evidence type="ECO:0000256" key="1">
    <source>
        <dbReference type="ARBA" id="ARBA00009437"/>
    </source>
</evidence>
<dbReference type="CDD" id="cd08474">
    <property type="entry name" value="PBP2_CrgA_like_5"/>
    <property type="match status" value="1"/>
</dbReference>
<dbReference type="FunFam" id="1.10.10.10:FF:000001">
    <property type="entry name" value="LysR family transcriptional regulator"/>
    <property type="match status" value="1"/>
</dbReference>
<keyword evidence="7" id="KW-1185">Reference proteome</keyword>
<keyword evidence="4" id="KW-0804">Transcription</keyword>
<dbReference type="GO" id="GO:0006351">
    <property type="term" value="P:DNA-templated transcription"/>
    <property type="evidence" value="ECO:0007669"/>
    <property type="project" value="TreeGrafter"/>
</dbReference>
<dbReference type="InterPro" id="IPR000847">
    <property type="entry name" value="LysR_HTH_N"/>
</dbReference>
<dbReference type="AlphaFoldDB" id="A0A5C6S7H6"/>
<evidence type="ECO:0000256" key="3">
    <source>
        <dbReference type="ARBA" id="ARBA00023125"/>
    </source>
</evidence>
<dbReference type="Gene3D" id="3.40.190.290">
    <property type="match status" value="1"/>
</dbReference>
<dbReference type="Proteomes" id="UP000321562">
    <property type="component" value="Unassembled WGS sequence"/>
</dbReference>
<gene>
    <name evidence="6" type="ORF">FQV27_02905</name>
</gene>
<evidence type="ECO:0000256" key="2">
    <source>
        <dbReference type="ARBA" id="ARBA00023015"/>
    </source>
</evidence>
<sequence length="299" mass="32587">MKRDELADLTVFVAVAQEGSFTRAAKRLEMSQSAISQIIRRLEARLGVRLLSRTTRSVAPTAAGEQLLQRVAPMLDGINESLTALGQFRDRPAGRIRITTVEHAAKMIILPGIRDLLHENPDIKVELIIDYGLADIVADRFDAGVRLGASVAKDMIAVRISPDIPMAVIGSPDYLANNAAPRAPEDLLAHRCINLHLPTSGTSFAWPLTGKGKKDITTVSVKGPLTLNAIDLIRDAALDGHGLAYLPQDTVQTEIDAGRLISLLNARVPDLPGYHLYYANRRNASPAFKLLVEALRWRG</sequence>
<dbReference type="PRINTS" id="PR00039">
    <property type="entry name" value="HTHLYSR"/>
</dbReference>
<dbReference type="InterPro" id="IPR058163">
    <property type="entry name" value="LysR-type_TF_proteobact-type"/>
</dbReference>
<dbReference type="RefSeq" id="WP_147096304.1">
    <property type="nucleotide sequence ID" value="NZ_JBHUFH010000002.1"/>
</dbReference>
<reference evidence="6 7" key="1">
    <citation type="submission" date="2019-08" db="EMBL/GenBank/DDBJ databases">
        <authorList>
            <person name="Ye J."/>
        </authorList>
    </citation>
    <scope>NUCLEOTIDE SEQUENCE [LARGE SCALE GENOMIC DNA]</scope>
    <source>
        <strain evidence="6 7">TK008</strain>
    </source>
</reference>
<dbReference type="Gene3D" id="1.10.10.10">
    <property type="entry name" value="Winged helix-like DNA-binding domain superfamily/Winged helix DNA-binding domain"/>
    <property type="match status" value="1"/>
</dbReference>
<dbReference type="Pfam" id="PF03466">
    <property type="entry name" value="LysR_substrate"/>
    <property type="match status" value="1"/>
</dbReference>
<proteinExistence type="inferred from homology"/>
<dbReference type="Pfam" id="PF00126">
    <property type="entry name" value="HTH_1"/>
    <property type="match status" value="1"/>
</dbReference>
<keyword evidence="2" id="KW-0805">Transcription regulation</keyword>
<comment type="similarity">
    <text evidence="1">Belongs to the LysR transcriptional regulatory family.</text>
</comment>
<evidence type="ECO:0000259" key="5">
    <source>
        <dbReference type="PROSITE" id="PS50931"/>
    </source>
</evidence>
<dbReference type="PROSITE" id="PS50931">
    <property type="entry name" value="HTH_LYSR"/>
    <property type="match status" value="1"/>
</dbReference>
<dbReference type="GO" id="GO:0003700">
    <property type="term" value="F:DNA-binding transcription factor activity"/>
    <property type="evidence" value="ECO:0007669"/>
    <property type="project" value="InterPro"/>
</dbReference>
<accession>A0A5C6S7H6</accession>
<dbReference type="FunFam" id="3.40.190.290:FF:000012">
    <property type="entry name" value="Transcriptional regulator, LysR family"/>
    <property type="match status" value="1"/>
</dbReference>
<dbReference type="InterPro" id="IPR005119">
    <property type="entry name" value="LysR_subst-bd"/>
</dbReference>
<protein>
    <submittedName>
        <fullName evidence="6">LysR family transcriptional regulator</fullName>
    </submittedName>
</protein>
<dbReference type="InterPro" id="IPR036390">
    <property type="entry name" value="WH_DNA-bd_sf"/>
</dbReference>
<feature type="domain" description="HTH lysR-type" evidence="5">
    <location>
        <begin position="4"/>
        <end position="61"/>
    </location>
</feature>
<dbReference type="SUPFAM" id="SSF53850">
    <property type="entry name" value="Periplasmic binding protein-like II"/>
    <property type="match status" value="1"/>
</dbReference>
<dbReference type="OrthoDB" id="9813056at2"/>
<dbReference type="SUPFAM" id="SSF46785">
    <property type="entry name" value="Winged helix' DNA-binding domain"/>
    <property type="match status" value="1"/>
</dbReference>
<comment type="caution">
    <text evidence="6">The sequence shown here is derived from an EMBL/GenBank/DDBJ whole genome shotgun (WGS) entry which is preliminary data.</text>
</comment>
<keyword evidence="3" id="KW-0238">DNA-binding</keyword>
<dbReference type="PANTHER" id="PTHR30537">
    <property type="entry name" value="HTH-TYPE TRANSCRIPTIONAL REGULATOR"/>
    <property type="match status" value="1"/>
</dbReference>
<evidence type="ECO:0000313" key="6">
    <source>
        <dbReference type="EMBL" id="TXB70819.1"/>
    </source>
</evidence>
<dbReference type="GO" id="GO:0043565">
    <property type="term" value="F:sequence-specific DNA binding"/>
    <property type="evidence" value="ECO:0007669"/>
    <property type="project" value="TreeGrafter"/>
</dbReference>
<evidence type="ECO:0000313" key="7">
    <source>
        <dbReference type="Proteomes" id="UP000321562"/>
    </source>
</evidence>
<name>A0A5C6S7H6_9RHOB</name>
<evidence type="ECO:0000256" key="4">
    <source>
        <dbReference type="ARBA" id="ARBA00023163"/>
    </source>
</evidence>
<dbReference type="InterPro" id="IPR036388">
    <property type="entry name" value="WH-like_DNA-bd_sf"/>
</dbReference>